<keyword evidence="3 5" id="KW-0863">Zinc-finger</keyword>
<feature type="zinc finger region" description="C3H1-type" evidence="5">
    <location>
        <begin position="75"/>
        <end position="103"/>
    </location>
</feature>
<dbReference type="PANTHER" id="PTHR12547">
    <property type="entry name" value="CCCH ZINC FINGER/TIS11-RELATED"/>
    <property type="match status" value="1"/>
</dbReference>
<evidence type="ECO:0000256" key="5">
    <source>
        <dbReference type="PROSITE-ProRule" id="PRU00723"/>
    </source>
</evidence>
<protein>
    <recommendedName>
        <fullName evidence="6">C3H1-type domain-containing protein</fullName>
    </recommendedName>
</protein>
<dbReference type="GO" id="GO:0003729">
    <property type="term" value="F:mRNA binding"/>
    <property type="evidence" value="ECO:0007669"/>
    <property type="project" value="InterPro"/>
</dbReference>
<dbReference type="EMBL" id="OX451739">
    <property type="protein sequence ID" value="CAI8610276.1"/>
    <property type="molecule type" value="Genomic_DNA"/>
</dbReference>
<dbReference type="InterPro" id="IPR045877">
    <property type="entry name" value="ZFP36-like"/>
</dbReference>
<dbReference type="PANTHER" id="PTHR12547:SF18">
    <property type="entry name" value="PROTEIN TIS11"/>
    <property type="match status" value="1"/>
</dbReference>
<dbReference type="Gene3D" id="4.10.1000.10">
    <property type="entry name" value="Zinc finger, CCCH-type"/>
    <property type="match status" value="2"/>
</dbReference>
<dbReference type="PROSITE" id="PS50103">
    <property type="entry name" value="ZF_C3H1"/>
    <property type="match status" value="2"/>
</dbReference>
<keyword evidence="2" id="KW-0677">Repeat</keyword>
<name>A0AAV1AIV8_VICFA</name>
<accession>A0AAV1AIV8</accession>
<evidence type="ECO:0000256" key="2">
    <source>
        <dbReference type="ARBA" id="ARBA00022737"/>
    </source>
</evidence>
<proteinExistence type="predicted"/>
<keyword evidence="4 5" id="KW-0862">Zinc</keyword>
<dbReference type="InterPro" id="IPR036855">
    <property type="entry name" value="Znf_CCCH_sf"/>
</dbReference>
<organism evidence="7 8">
    <name type="scientific">Vicia faba</name>
    <name type="common">Broad bean</name>
    <name type="synonym">Faba vulgaris</name>
    <dbReference type="NCBI Taxonomy" id="3906"/>
    <lineage>
        <taxon>Eukaryota</taxon>
        <taxon>Viridiplantae</taxon>
        <taxon>Streptophyta</taxon>
        <taxon>Embryophyta</taxon>
        <taxon>Tracheophyta</taxon>
        <taxon>Spermatophyta</taxon>
        <taxon>Magnoliopsida</taxon>
        <taxon>eudicotyledons</taxon>
        <taxon>Gunneridae</taxon>
        <taxon>Pentapetalae</taxon>
        <taxon>rosids</taxon>
        <taxon>fabids</taxon>
        <taxon>Fabales</taxon>
        <taxon>Fabaceae</taxon>
        <taxon>Papilionoideae</taxon>
        <taxon>50 kb inversion clade</taxon>
        <taxon>NPAAA clade</taxon>
        <taxon>Hologalegina</taxon>
        <taxon>IRL clade</taxon>
        <taxon>Fabeae</taxon>
        <taxon>Vicia</taxon>
    </lineage>
</organism>
<dbReference type="Pfam" id="PF00642">
    <property type="entry name" value="zf-CCCH"/>
    <property type="match status" value="1"/>
</dbReference>
<keyword evidence="1 5" id="KW-0479">Metal-binding</keyword>
<dbReference type="AlphaFoldDB" id="A0AAV1AIV8"/>
<evidence type="ECO:0000259" key="6">
    <source>
        <dbReference type="PROSITE" id="PS50103"/>
    </source>
</evidence>
<feature type="zinc finger region" description="C3H1-type" evidence="5">
    <location>
        <begin position="143"/>
        <end position="171"/>
    </location>
</feature>
<dbReference type="SUPFAM" id="SSF90229">
    <property type="entry name" value="CCCH zinc finger"/>
    <property type="match status" value="2"/>
</dbReference>
<feature type="domain" description="C3H1-type" evidence="6">
    <location>
        <begin position="143"/>
        <end position="171"/>
    </location>
</feature>
<evidence type="ECO:0000256" key="1">
    <source>
        <dbReference type="ARBA" id="ARBA00022723"/>
    </source>
</evidence>
<dbReference type="GO" id="GO:0008270">
    <property type="term" value="F:zinc ion binding"/>
    <property type="evidence" value="ECO:0007669"/>
    <property type="project" value="UniProtKB-KW"/>
</dbReference>
<dbReference type="InterPro" id="IPR041367">
    <property type="entry name" value="Znf-CCCH_4"/>
</dbReference>
<reference evidence="7 8" key="1">
    <citation type="submission" date="2023-01" db="EMBL/GenBank/DDBJ databases">
        <authorList>
            <person name="Kreplak J."/>
        </authorList>
    </citation>
    <scope>NUCLEOTIDE SEQUENCE [LARGE SCALE GENOMIC DNA]</scope>
</reference>
<dbReference type="Pfam" id="PF18044">
    <property type="entry name" value="zf-CCCH_4"/>
    <property type="match status" value="1"/>
</dbReference>
<evidence type="ECO:0000313" key="7">
    <source>
        <dbReference type="EMBL" id="CAI8610276.1"/>
    </source>
</evidence>
<evidence type="ECO:0000313" key="8">
    <source>
        <dbReference type="Proteomes" id="UP001157006"/>
    </source>
</evidence>
<evidence type="ECO:0000256" key="3">
    <source>
        <dbReference type="ARBA" id="ARBA00022771"/>
    </source>
</evidence>
<sequence>MTYPDNIPTFRMSPPQFASSNIDINKVRPQFPMNNERFEPRSAMQPPPNWQELVRPRTEKQLQLSGNRSDDHKIIHKMKLCKKYYYGEQCPYGDNCSFLHEDPAKFGDDSWKTRRETSSISIGTIGNNLEDNKTMTKPPRGTYWKTKPCLKWKHTRSCPFGDDCDFAHGDAGVVSVVK</sequence>
<dbReference type="Proteomes" id="UP001157006">
    <property type="component" value="Chromosome 4"/>
</dbReference>
<keyword evidence="8" id="KW-1185">Reference proteome</keyword>
<feature type="domain" description="C3H1-type" evidence="6">
    <location>
        <begin position="75"/>
        <end position="103"/>
    </location>
</feature>
<evidence type="ECO:0000256" key="4">
    <source>
        <dbReference type="ARBA" id="ARBA00022833"/>
    </source>
</evidence>
<gene>
    <name evidence="7" type="ORF">VFH_IV174360</name>
</gene>
<dbReference type="SMART" id="SM00356">
    <property type="entry name" value="ZnF_C3H1"/>
    <property type="match status" value="2"/>
</dbReference>
<dbReference type="InterPro" id="IPR000571">
    <property type="entry name" value="Znf_CCCH"/>
</dbReference>